<name>A0A0C9ZW94_9AGAM</name>
<dbReference type="HOGENOM" id="CLU_2211003_0_0_1"/>
<reference evidence="1 2" key="1">
    <citation type="submission" date="2014-04" db="EMBL/GenBank/DDBJ databases">
        <authorList>
            <consortium name="DOE Joint Genome Institute"/>
            <person name="Kuo A."/>
            <person name="Kohler A."/>
            <person name="Costa M.D."/>
            <person name="Nagy L.G."/>
            <person name="Floudas D."/>
            <person name="Copeland A."/>
            <person name="Barry K.W."/>
            <person name="Cichocki N."/>
            <person name="Veneault-Fourrey C."/>
            <person name="LaButti K."/>
            <person name="Lindquist E.A."/>
            <person name="Lipzen A."/>
            <person name="Lundell T."/>
            <person name="Morin E."/>
            <person name="Murat C."/>
            <person name="Sun H."/>
            <person name="Tunlid A."/>
            <person name="Henrissat B."/>
            <person name="Grigoriev I.V."/>
            <person name="Hibbett D.S."/>
            <person name="Martin F."/>
            <person name="Nordberg H.P."/>
            <person name="Cantor M.N."/>
            <person name="Hua S.X."/>
        </authorList>
    </citation>
    <scope>NUCLEOTIDE SEQUENCE [LARGE SCALE GENOMIC DNA]</scope>
    <source>
        <strain evidence="1 2">441</strain>
    </source>
</reference>
<dbReference type="EMBL" id="KN833701">
    <property type="protein sequence ID" value="KIK26467.1"/>
    <property type="molecule type" value="Genomic_DNA"/>
</dbReference>
<proteinExistence type="predicted"/>
<evidence type="ECO:0000313" key="1">
    <source>
        <dbReference type="EMBL" id="KIK26467.1"/>
    </source>
</evidence>
<protein>
    <submittedName>
        <fullName evidence="1">Uncharacterized protein</fullName>
    </submittedName>
</protein>
<gene>
    <name evidence="1" type="ORF">PISMIDRAFT_257797</name>
</gene>
<sequence length="107" mass="12645">MRRLMIKRDLPWKRGRPVDKIERSVQPCTGLCKLFQFADPGCHFLQQRIVHITLCSIYLFLVGSRSSGFWCVEQLHTYHHQDYAVMKPRAERTNIKAWAFTIHCVRA</sequence>
<dbReference type="Proteomes" id="UP000054018">
    <property type="component" value="Unassembled WGS sequence"/>
</dbReference>
<evidence type="ECO:0000313" key="2">
    <source>
        <dbReference type="Proteomes" id="UP000054018"/>
    </source>
</evidence>
<keyword evidence="2" id="KW-1185">Reference proteome</keyword>
<dbReference type="AlphaFoldDB" id="A0A0C9ZW94"/>
<accession>A0A0C9ZW94</accession>
<reference evidence="2" key="2">
    <citation type="submission" date="2015-01" db="EMBL/GenBank/DDBJ databases">
        <title>Evolutionary Origins and Diversification of the Mycorrhizal Mutualists.</title>
        <authorList>
            <consortium name="DOE Joint Genome Institute"/>
            <consortium name="Mycorrhizal Genomics Consortium"/>
            <person name="Kohler A."/>
            <person name="Kuo A."/>
            <person name="Nagy L.G."/>
            <person name="Floudas D."/>
            <person name="Copeland A."/>
            <person name="Barry K.W."/>
            <person name="Cichocki N."/>
            <person name="Veneault-Fourrey C."/>
            <person name="LaButti K."/>
            <person name="Lindquist E.A."/>
            <person name="Lipzen A."/>
            <person name="Lundell T."/>
            <person name="Morin E."/>
            <person name="Murat C."/>
            <person name="Riley R."/>
            <person name="Ohm R."/>
            <person name="Sun H."/>
            <person name="Tunlid A."/>
            <person name="Henrissat B."/>
            <person name="Grigoriev I.V."/>
            <person name="Hibbett D.S."/>
            <person name="Martin F."/>
        </authorList>
    </citation>
    <scope>NUCLEOTIDE SEQUENCE [LARGE SCALE GENOMIC DNA]</scope>
    <source>
        <strain evidence="2">441</strain>
    </source>
</reference>
<organism evidence="1 2">
    <name type="scientific">Pisolithus microcarpus 441</name>
    <dbReference type="NCBI Taxonomy" id="765257"/>
    <lineage>
        <taxon>Eukaryota</taxon>
        <taxon>Fungi</taxon>
        <taxon>Dikarya</taxon>
        <taxon>Basidiomycota</taxon>
        <taxon>Agaricomycotina</taxon>
        <taxon>Agaricomycetes</taxon>
        <taxon>Agaricomycetidae</taxon>
        <taxon>Boletales</taxon>
        <taxon>Sclerodermatineae</taxon>
        <taxon>Pisolithaceae</taxon>
        <taxon>Pisolithus</taxon>
    </lineage>
</organism>